<evidence type="ECO:0008006" key="3">
    <source>
        <dbReference type="Google" id="ProtNLM"/>
    </source>
</evidence>
<reference evidence="1 2" key="1">
    <citation type="submission" date="2017-01" db="EMBL/GenBank/DDBJ databases">
        <title>Novel large sulfur bacteria in the metagenomes of groundwater-fed chemosynthetic microbial mats in the Lake Huron basin.</title>
        <authorList>
            <person name="Sharrar A.M."/>
            <person name="Flood B.E."/>
            <person name="Bailey J.V."/>
            <person name="Jones D.S."/>
            <person name="Biddanda B."/>
            <person name="Ruberg S.A."/>
            <person name="Marcus D.N."/>
            <person name="Dick G.J."/>
        </authorList>
    </citation>
    <scope>NUCLEOTIDE SEQUENCE [LARGE SCALE GENOMIC DNA]</scope>
    <source>
        <strain evidence="1">A8</strain>
    </source>
</reference>
<dbReference type="Pfam" id="PF05125">
    <property type="entry name" value="Phage_cap_P2"/>
    <property type="match status" value="1"/>
</dbReference>
<dbReference type="Proteomes" id="UP000192491">
    <property type="component" value="Unassembled WGS sequence"/>
</dbReference>
<organism evidence="1 2">
    <name type="scientific">Thiothrix lacustris</name>
    <dbReference type="NCBI Taxonomy" id="525917"/>
    <lineage>
        <taxon>Bacteria</taxon>
        <taxon>Pseudomonadati</taxon>
        <taxon>Pseudomonadota</taxon>
        <taxon>Gammaproteobacteria</taxon>
        <taxon>Thiotrichales</taxon>
        <taxon>Thiotrichaceae</taxon>
        <taxon>Thiothrix</taxon>
    </lineage>
</organism>
<dbReference type="EMBL" id="MTEJ01000007">
    <property type="protein sequence ID" value="OQX16185.1"/>
    <property type="molecule type" value="Genomic_DNA"/>
</dbReference>
<dbReference type="InterPro" id="IPR006441">
    <property type="entry name" value="Phage_P2_GpN"/>
</dbReference>
<sequence length="362" mass="41006">MKQQTRELVERSIEKFAQIYGAPGGNASETFNVTEPNVQQRLDEKIRESSDFLKNVNFVGVDQLKGEKLEMDVKGPVSRRNTPLTSRTKNDPSAIAKRSYELHEVQRDVMIPWKKLDTWSGSFAKFYAMFRNLVIKQRAHDILMTGWNGQLVAPVSDPDAHPMLQDNAIGWIQQVINHAPEKLLGLNPDGTIDEIRVGPGAGDNGYENMDELVMSLNGMIDKPFRTRTDLMAICGDDLVTDSYLKMYASFVDPSEKPMIDLYITGNRFGRRPIAQSAHFPQRGVFLSPFANLSRYTQNGTLRMKVVDDDEKMCLLDYYYAYEAFPVEMFETVAGVHPDAISIKDKAGNWLPLTAEDKWKVVL</sequence>
<name>A0A1Y1QXV6_9GAMM</name>
<accession>A0A1Y1QXV6</accession>
<evidence type="ECO:0000313" key="2">
    <source>
        <dbReference type="Proteomes" id="UP000192491"/>
    </source>
</evidence>
<gene>
    <name evidence="1" type="ORF">BWK73_04795</name>
</gene>
<comment type="caution">
    <text evidence="1">The sequence shown here is derived from an EMBL/GenBank/DDBJ whole genome shotgun (WGS) entry which is preliminary data.</text>
</comment>
<proteinExistence type="predicted"/>
<evidence type="ECO:0000313" key="1">
    <source>
        <dbReference type="EMBL" id="OQX16185.1"/>
    </source>
</evidence>
<protein>
    <recommendedName>
        <fullName evidence="3">Phage major capsid protein, P2 family</fullName>
    </recommendedName>
</protein>
<dbReference type="AlphaFoldDB" id="A0A1Y1QXV6"/>